<dbReference type="EMBL" id="BARV01007184">
    <property type="protein sequence ID" value="GAI04522.1"/>
    <property type="molecule type" value="Genomic_DNA"/>
</dbReference>
<dbReference type="AlphaFoldDB" id="X1KBZ7"/>
<accession>X1KBZ7</accession>
<keyword evidence="1" id="KW-0472">Membrane</keyword>
<protein>
    <submittedName>
        <fullName evidence="2">Uncharacterized protein</fullName>
    </submittedName>
</protein>
<keyword evidence="1" id="KW-0812">Transmembrane</keyword>
<evidence type="ECO:0000256" key="1">
    <source>
        <dbReference type="SAM" id="Phobius"/>
    </source>
</evidence>
<proteinExistence type="predicted"/>
<evidence type="ECO:0000313" key="2">
    <source>
        <dbReference type="EMBL" id="GAI04522.1"/>
    </source>
</evidence>
<feature type="transmembrane region" description="Helical" evidence="1">
    <location>
        <begin position="15"/>
        <end position="33"/>
    </location>
</feature>
<sequence>MRIENKKSEITTKQIVTLIILIVSFVIILFLLFRLNLGRATDKEICHNSVVLKSAGKGLVGQLDCKTNYLCISGGGDCEGINPTTTIKVNRENKEEIMKAIADEMADCWWMFGEGELDYMRGNFLGNTACASCSIVKFDNKIQESQEEGITYEEFMEFLANETKSKNEKDTYLYYLYGVSSIDQVLEKYGVIKNDFVV</sequence>
<keyword evidence="1" id="KW-1133">Transmembrane helix</keyword>
<reference evidence="2" key="1">
    <citation type="journal article" date="2014" name="Front. Microbiol.">
        <title>High frequency of phylogenetically diverse reductive dehalogenase-homologous genes in deep subseafloor sedimentary metagenomes.</title>
        <authorList>
            <person name="Kawai M."/>
            <person name="Futagami T."/>
            <person name="Toyoda A."/>
            <person name="Takaki Y."/>
            <person name="Nishi S."/>
            <person name="Hori S."/>
            <person name="Arai W."/>
            <person name="Tsubouchi T."/>
            <person name="Morono Y."/>
            <person name="Uchiyama I."/>
            <person name="Ito T."/>
            <person name="Fujiyama A."/>
            <person name="Inagaki F."/>
            <person name="Takami H."/>
        </authorList>
    </citation>
    <scope>NUCLEOTIDE SEQUENCE</scope>
    <source>
        <strain evidence="2">Expedition CK06-06</strain>
    </source>
</reference>
<feature type="non-terminal residue" evidence="2">
    <location>
        <position position="198"/>
    </location>
</feature>
<organism evidence="2">
    <name type="scientific">marine sediment metagenome</name>
    <dbReference type="NCBI Taxonomy" id="412755"/>
    <lineage>
        <taxon>unclassified sequences</taxon>
        <taxon>metagenomes</taxon>
        <taxon>ecological metagenomes</taxon>
    </lineage>
</organism>
<name>X1KBZ7_9ZZZZ</name>
<gene>
    <name evidence="2" type="ORF">S06H3_14673</name>
</gene>
<comment type="caution">
    <text evidence="2">The sequence shown here is derived from an EMBL/GenBank/DDBJ whole genome shotgun (WGS) entry which is preliminary data.</text>
</comment>